<dbReference type="Proteomes" id="UP001054252">
    <property type="component" value="Unassembled WGS sequence"/>
</dbReference>
<comment type="caution">
    <text evidence="1">The sequence shown here is derived from an EMBL/GenBank/DDBJ whole genome shotgun (WGS) entry which is preliminary data.</text>
</comment>
<dbReference type="EMBL" id="BPVZ01000103">
    <property type="protein sequence ID" value="GKV34004.1"/>
    <property type="molecule type" value="Genomic_DNA"/>
</dbReference>
<protein>
    <submittedName>
        <fullName evidence="1">Uncharacterized protein</fullName>
    </submittedName>
</protein>
<reference evidence="1 2" key="1">
    <citation type="journal article" date="2021" name="Commun. Biol.">
        <title>The genome of Shorea leprosula (Dipterocarpaceae) highlights the ecological relevance of drought in aseasonal tropical rainforests.</title>
        <authorList>
            <person name="Ng K.K.S."/>
            <person name="Kobayashi M.J."/>
            <person name="Fawcett J.A."/>
            <person name="Hatakeyama M."/>
            <person name="Paape T."/>
            <person name="Ng C.H."/>
            <person name="Ang C.C."/>
            <person name="Tnah L.H."/>
            <person name="Lee C.T."/>
            <person name="Nishiyama T."/>
            <person name="Sese J."/>
            <person name="O'Brien M.J."/>
            <person name="Copetti D."/>
            <person name="Mohd Noor M.I."/>
            <person name="Ong R.C."/>
            <person name="Putra M."/>
            <person name="Sireger I.Z."/>
            <person name="Indrioko S."/>
            <person name="Kosugi Y."/>
            <person name="Izuno A."/>
            <person name="Isagi Y."/>
            <person name="Lee S.L."/>
            <person name="Shimizu K.K."/>
        </authorList>
    </citation>
    <scope>NUCLEOTIDE SEQUENCE [LARGE SCALE GENOMIC DNA]</scope>
    <source>
        <strain evidence="1">214</strain>
    </source>
</reference>
<organism evidence="1 2">
    <name type="scientific">Rubroshorea leprosula</name>
    <dbReference type="NCBI Taxonomy" id="152421"/>
    <lineage>
        <taxon>Eukaryota</taxon>
        <taxon>Viridiplantae</taxon>
        <taxon>Streptophyta</taxon>
        <taxon>Embryophyta</taxon>
        <taxon>Tracheophyta</taxon>
        <taxon>Spermatophyta</taxon>
        <taxon>Magnoliopsida</taxon>
        <taxon>eudicotyledons</taxon>
        <taxon>Gunneridae</taxon>
        <taxon>Pentapetalae</taxon>
        <taxon>rosids</taxon>
        <taxon>malvids</taxon>
        <taxon>Malvales</taxon>
        <taxon>Dipterocarpaceae</taxon>
        <taxon>Rubroshorea</taxon>
    </lineage>
</organism>
<name>A0AAV5LA82_9ROSI</name>
<keyword evidence="2" id="KW-1185">Reference proteome</keyword>
<evidence type="ECO:0000313" key="2">
    <source>
        <dbReference type="Proteomes" id="UP001054252"/>
    </source>
</evidence>
<evidence type="ECO:0000313" key="1">
    <source>
        <dbReference type="EMBL" id="GKV34004.1"/>
    </source>
</evidence>
<dbReference type="AlphaFoldDB" id="A0AAV5LA82"/>
<gene>
    <name evidence="1" type="ORF">SLEP1_g42433</name>
</gene>
<accession>A0AAV5LA82</accession>
<sequence length="79" mass="9225">MGYEIYLGQLQGLKTQPEEIEELEIGKKHESHIRINLSTRMMKNNLLLMESVLEYEICAENRNLEACAEKIKVRKFADV</sequence>
<proteinExistence type="predicted"/>